<dbReference type="GO" id="GO:0003924">
    <property type="term" value="F:GTPase activity"/>
    <property type="evidence" value="ECO:0007669"/>
    <property type="project" value="UniProtKB-UniRule"/>
</dbReference>
<evidence type="ECO:0000259" key="14">
    <source>
        <dbReference type="PROSITE" id="PS00300"/>
    </source>
</evidence>
<dbReference type="Proteomes" id="UP001230188">
    <property type="component" value="Unassembled WGS sequence"/>
</dbReference>
<sequence length="492" mass="54536">MVLAELGNKLSAALQKMQAVTVVSEEVIDRMLGEVARALLEADVNVKIVGELRKAIKTRLNFEEEAAGTNRRKTIQRAFVEELSKMLDPGTKAYDMKKSKSNVVMFVGLQGAGKTTTIAKFAHHYQRKGWKCCMVCADTFRAGAYDQLRQNATKLRCPFYGSFSEADPVKIAEEGVRQFRREKYEVIIVDTSGRHRQESALFDEMQEIRAAVEPDDVVFVLDATQGQSVGDQAKAFHEAVDIGSVVVTKLDGHAKGGGALSAVAATGAPVVFLGSGEHFDDFEPFNPRSFVSRLLGMGDMRGLVEQIKDTVDNKDQMDKFAKGTFTLRDMYEQFENVMKLGPLNKVMAMIPGIPQLVGEDQGGNRLKRFMYMMDSMTDDELDGRVDLDKCPSRLDRVARGSGTHPVEVHMLLKCHKQFERVVSKMGKSGLMKGGDANMAKQMQRNPNNVMQQLHKAMDPRMLQQMGGAQNLMNMMKEMSKLEGEAGKGGSLL</sequence>
<evidence type="ECO:0000256" key="10">
    <source>
        <dbReference type="ARBA" id="ARBA00023135"/>
    </source>
</evidence>
<proteinExistence type="inferred from homology"/>
<dbReference type="NCBIfam" id="TIGR01425">
    <property type="entry name" value="SRP54_euk"/>
    <property type="match status" value="1"/>
</dbReference>
<evidence type="ECO:0000256" key="7">
    <source>
        <dbReference type="ARBA" id="ARBA00022824"/>
    </source>
</evidence>
<evidence type="ECO:0000256" key="8">
    <source>
        <dbReference type="ARBA" id="ARBA00022884"/>
    </source>
</evidence>
<evidence type="ECO:0000256" key="4">
    <source>
        <dbReference type="ARBA" id="ARBA00022490"/>
    </source>
</evidence>
<dbReference type="SUPFAM" id="SSF47446">
    <property type="entry name" value="Signal peptide-binding domain"/>
    <property type="match status" value="1"/>
</dbReference>
<dbReference type="PROSITE" id="PS00300">
    <property type="entry name" value="SRP54"/>
    <property type="match status" value="1"/>
</dbReference>
<dbReference type="GO" id="GO:0005525">
    <property type="term" value="F:GTP binding"/>
    <property type="evidence" value="ECO:0007669"/>
    <property type="project" value="UniProtKB-UniRule"/>
</dbReference>
<evidence type="ECO:0000313" key="15">
    <source>
        <dbReference type="EMBL" id="KAJ8604657.1"/>
    </source>
</evidence>
<dbReference type="InterPro" id="IPR042101">
    <property type="entry name" value="SRP54_N_sf"/>
</dbReference>
<dbReference type="Gene3D" id="1.20.120.140">
    <property type="entry name" value="Signal recognition particle SRP54, nucleotide-binding domain"/>
    <property type="match status" value="1"/>
</dbReference>
<evidence type="ECO:0000313" key="16">
    <source>
        <dbReference type="Proteomes" id="UP001230188"/>
    </source>
</evidence>
<dbReference type="Pfam" id="PF02978">
    <property type="entry name" value="SRP_SPB"/>
    <property type="match status" value="1"/>
</dbReference>
<keyword evidence="16" id="KW-1185">Reference proteome</keyword>
<dbReference type="GO" id="GO:0005783">
    <property type="term" value="C:endoplasmic reticulum"/>
    <property type="evidence" value="ECO:0007669"/>
    <property type="project" value="UniProtKB-SubCell"/>
</dbReference>
<dbReference type="HAMAP" id="MF_00306">
    <property type="entry name" value="SRP54"/>
    <property type="match status" value="1"/>
</dbReference>
<dbReference type="Pfam" id="PF02881">
    <property type="entry name" value="SRP54_N"/>
    <property type="match status" value="1"/>
</dbReference>
<dbReference type="SUPFAM" id="SSF52540">
    <property type="entry name" value="P-loop containing nucleoside triphosphate hydrolases"/>
    <property type="match status" value="1"/>
</dbReference>
<dbReference type="SMART" id="SM00963">
    <property type="entry name" value="SRP54_N"/>
    <property type="match status" value="1"/>
</dbReference>
<comment type="function">
    <text evidence="13">Component of the signal recognition particle (SRP) complex, a ribonucleoprotein complex that mediates the cotranslational targeting of secretory and membrane proteins to the endoplasmic reticulum (ER).</text>
</comment>
<comment type="catalytic activity">
    <reaction evidence="12">
        <text>GTP + H2O = GDP + phosphate + H(+)</text>
        <dbReference type="Rhea" id="RHEA:19669"/>
        <dbReference type="ChEBI" id="CHEBI:15377"/>
        <dbReference type="ChEBI" id="CHEBI:15378"/>
        <dbReference type="ChEBI" id="CHEBI:37565"/>
        <dbReference type="ChEBI" id="CHEBI:43474"/>
        <dbReference type="ChEBI" id="CHEBI:58189"/>
        <dbReference type="EC" id="3.6.5.4"/>
    </reaction>
    <physiologicalReaction direction="left-to-right" evidence="12">
        <dbReference type="Rhea" id="RHEA:19670"/>
    </physiologicalReaction>
</comment>
<keyword evidence="6" id="KW-0378">Hydrolase</keyword>
<dbReference type="Gene3D" id="1.10.260.30">
    <property type="entry name" value="Signal recognition particle, SRP54 subunit, M-domain"/>
    <property type="match status" value="1"/>
</dbReference>
<dbReference type="FunFam" id="3.40.50.300:FF:000022">
    <property type="entry name" value="Signal recognition particle 54 kDa subunit"/>
    <property type="match status" value="1"/>
</dbReference>
<comment type="subcellular location">
    <subcellularLocation>
        <location evidence="2 13">Cytoplasm</location>
    </subcellularLocation>
    <subcellularLocation>
        <location evidence="1">Endoplasmic reticulum</location>
    </subcellularLocation>
</comment>
<evidence type="ECO:0000256" key="9">
    <source>
        <dbReference type="ARBA" id="ARBA00023134"/>
    </source>
</evidence>
<dbReference type="InterPro" id="IPR006325">
    <property type="entry name" value="SRP54_euk"/>
</dbReference>
<dbReference type="PANTHER" id="PTHR11564">
    <property type="entry name" value="SIGNAL RECOGNITION PARTICLE 54K PROTEIN SRP54"/>
    <property type="match status" value="1"/>
</dbReference>
<reference evidence="15" key="1">
    <citation type="submission" date="2023-01" db="EMBL/GenBank/DDBJ databases">
        <title>Metagenome sequencing of chrysophaentin producing Chrysophaeum taylorii.</title>
        <authorList>
            <person name="Davison J."/>
            <person name="Bewley C."/>
        </authorList>
    </citation>
    <scope>NUCLEOTIDE SEQUENCE</scope>
    <source>
        <strain evidence="15">NIES-1699</strain>
    </source>
</reference>
<keyword evidence="11 13" id="KW-0687">Ribonucleoprotein</keyword>
<dbReference type="Pfam" id="PF00448">
    <property type="entry name" value="SRP54"/>
    <property type="match status" value="1"/>
</dbReference>
<keyword evidence="9 13" id="KW-0342">GTP-binding</keyword>
<accession>A0AAD7XMT1</accession>
<evidence type="ECO:0000256" key="12">
    <source>
        <dbReference type="ARBA" id="ARBA00048157"/>
    </source>
</evidence>
<dbReference type="AlphaFoldDB" id="A0AAD7XMT1"/>
<evidence type="ECO:0000256" key="13">
    <source>
        <dbReference type="RuleBase" id="RU364034"/>
    </source>
</evidence>
<dbReference type="SMART" id="SM00382">
    <property type="entry name" value="AAA"/>
    <property type="match status" value="1"/>
</dbReference>
<evidence type="ECO:0000256" key="3">
    <source>
        <dbReference type="ARBA" id="ARBA00005450"/>
    </source>
</evidence>
<keyword evidence="4 13" id="KW-0963">Cytoplasm</keyword>
<evidence type="ECO:0000256" key="11">
    <source>
        <dbReference type="ARBA" id="ARBA00023274"/>
    </source>
</evidence>
<dbReference type="InterPro" id="IPR013822">
    <property type="entry name" value="Signal_recog_particl_SRP54_hlx"/>
</dbReference>
<gene>
    <name evidence="15" type="ORF">CTAYLR_006515</name>
</gene>
<name>A0AAD7XMT1_9STRA</name>
<feature type="domain" description="SRP54-type proteins GTP-binding" evidence="14">
    <location>
        <begin position="269"/>
        <end position="282"/>
    </location>
</feature>
<dbReference type="GO" id="GO:0005786">
    <property type="term" value="C:signal recognition particle, endoplasmic reticulum targeting"/>
    <property type="evidence" value="ECO:0007669"/>
    <property type="project" value="UniProtKB-UniRule"/>
</dbReference>
<comment type="domain">
    <text evidence="13">The NG domain, also named G domain, is a special guanosine triphosphatase (GTPase) domain, which binds GTP and forms a guanosine 5'-triphosphate (GTP)-dependent complex with a homologous NG domain in the SRP receptor subunit SRPRA. The two NG domains undergo cooperative rearrangements upon their assembly, which culminate in the reciprocal activation of the GTPase activity of one another. SRP receptor compaction upon binding with cargo-loaded SRP and GTPase rearrangement drive SRP-mediated cotranslational protein translocation into the ER.</text>
</comment>
<evidence type="ECO:0000256" key="2">
    <source>
        <dbReference type="ARBA" id="ARBA00004496"/>
    </source>
</evidence>
<dbReference type="InterPro" id="IPR027417">
    <property type="entry name" value="P-loop_NTPase"/>
</dbReference>
<dbReference type="GO" id="GO:0030942">
    <property type="term" value="F:endoplasmic reticulum signal peptide binding"/>
    <property type="evidence" value="ECO:0007669"/>
    <property type="project" value="TreeGrafter"/>
</dbReference>
<keyword evidence="5 13" id="KW-0547">Nucleotide-binding</keyword>
<dbReference type="InterPro" id="IPR004125">
    <property type="entry name" value="Signal_recog_particle_SRP54_M"/>
</dbReference>
<dbReference type="CDD" id="cd17875">
    <property type="entry name" value="SRP54_G"/>
    <property type="match status" value="1"/>
</dbReference>
<dbReference type="FunFam" id="1.20.120.140:FF:000001">
    <property type="entry name" value="Signal recognition particle GTPase"/>
    <property type="match status" value="1"/>
</dbReference>
<dbReference type="InterPro" id="IPR000897">
    <property type="entry name" value="SRP54_GTPase_dom"/>
</dbReference>
<dbReference type="EMBL" id="JAQMWT010000324">
    <property type="protein sequence ID" value="KAJ8604657.1"/>
    <property type="molecule type" value="Genomic_DNA"/>
</dbReference>
<dbReference type="InterPro" id="IPR036891">
    <property type="entry name" value="Signal_recog_part_SRP54_M_sf"/>
</dbReference>
<dbReference type="GO" id="GO:0008312">
    <property type="term" value="F:7S RNA binding"/>
    <property type="evidence" value="ECO:0007669"/>
    <property type="project" value="UniProtKB-UniRule"/>
</dbReference>
<evidence type="ECO:0000256" key="1">
    <source>
        <dbReference type="ARBA" id="ARBA00004240"/>
    </source>
</evidence>
<dbReference type="InterPro" id="IPR036225">
    <property type="entry name" value="SRP/SRP_N"/>
</dbReference>
<comment type="domain">
    <text evidence="13">The M domain binds the 7SL RNA in presence of SRP19 and binds the signal sequence of presecretory proteins.</text>
</comment>
<dbReference type="GO" id="GO:0006616">
    <property type="term" value="P:SRP-dependent cotranslational protein targeting to membrane, translocation"/>
    <property type="evidence" value="ECO:0007669"/>
    <property type="project" value="TreeGrafter"/>
</dbReference>
<dbReference type="InterPro" id="IPR003593">
    <property type="entry name" value="AAA+_ATPase"/>
</dbReference>
<comment type="caution">
    <text evidence="15">The sequence shown here is derived from an EMBL/GenBank/DDBJ whole genome shotgun (WGS) entry which is preliminary data.</text>
</comment>
<keyword evidence="8 13" id="KW-0694">RNA-binding</keyword>
<dbReference type="SUPFAM" id="SSF47364">
    <property type="entry name" value="Domain of the SRP/SRP receptor G-proteins"/>
    <property type="match status" value="1"/>
</dbReference>
<dbReference type="SMART" id="SM00962">
    <property type="entry name" value="SRP54"/>
    <property type="match status" value="1"/>
</dbReference>
<dbReference type="PANTHER" id="PTHR11564:SF5">
    <property type="entry name" value="SIGNAL RECOGNITION PARTICLE SUBUNIT SRP54"/>
    <property type="match status" value="1"/>
</dbReference>
<keyword evidence="10 13" id="KW-0733">Signal recognition particle</keyword>
<evidence type="ECO:0000256" key="6">
    <source>
        <dbReference type="ARBA" id="ARBA00022801"/>
    </source>
</evidence>
<comment type="similarity">
    <text evidence="3 13">Belongs to the GTP-binding SRP family. SRP54 subfamily.</text>
</comment>
<evidence type="ECO:0000256" key="5">
    <source>
        <dbReference type="ARBA" id="ARBA00022741"/>
    </source>
</evidence>
<dbReference type="GO" id="GO:0005829">
    <property type="term" value="C:cytosol"/>
    <property type="evidence" value="ECO:0007669"/>
    <property type="project" value="TreeGrafter"/>
</dbReference>
<protein>
    <recommendedName>
        <fullName evidence="13">Signal recognition particle 54 kDa protein</fullName>
    </recommendedName>
</protein>
<organism evidence="15 16">
    <name type="scientific">Chrysophaeum taylorii</name>
    <dbReference type="NCBI Taxonomy" id="2483200"/>
    <lineage>
        <taxon>Eukaryota</taxon>
        <taxon>Sar</taxon>
        <taxon>Stramenopiles</taxon>
        <taxon>Ochrophyta</taxon>
        <taxon>Pelagophyceae</taxon>
        <taxon>Pelagomonadales</taxon>
        <taxon>Pelagomonadaceae</taxon>
        <taxon>Chrysophaeum</taxon>
    </lineage>
</organism>
<dbReference type="InterPro" id="IPR022941">
    <property type="entry name" value="SRP54"/>
</dbReference>
<dbReference type="Gene3D" id="3.40.50.300">
    <property type="entry name" value="P-loop containing nucleotide triphosphate hydrolases"/>
    <property type="match status" value="1"/>
</dbReference>
<keyword evidence="7" id="KW-0256">Endoplasmic reticulum</keyword>